<feature type="transmembrane region" description="Helical" evidence="1">
    <location>
        <begin position="113"/>
        <end position="137"/>
    </location>
</feature>
<sequence length="144" mass="14269">MPDAPVPSPAPGWYPHPADIGSELYWDGAAWTDRSRPAGGAAPVSGAFENASQQELYAYPSAPSSAAGRNPMAVASLVLGIIGLLINPLLIPSILAIVFAVRGRAAAPMVGSGRGLATAGLVIGILGGVSGAVSALLNLSALSG</sequence>
<evidence type="ECO:0000313" key="3">
    <source>
        <dbReference type="EMBL" id="KZX19996.1"/>
    </source>
</evidence>
<accession>A0A166H5V2</accession>
<dbReference type="EMBL" id="CP047186">
    <property type="protein sequence ID" value="QHC55343.1"/>
    <property type="molecule type" value="Genomic_DNA"/>
</dbReference>
<evidence type="ECO:0000313" key="4">
    <source>
        <dbReference type="EMBL" id="QHC55343.1"/>
    </source>
</evidence>
<dbReference type="EMBL" id="LIIN01000156">
    <property type="protein sequence ID" value="KZX19996.1"/>
    <property type="molecule type" value="Genomic_DNA"/>
</dbReference>
<reference evidence="6" key="2">
    <citation type="submission" date="2019-12" db="EMBL/GenBank/DDBJ databases">
        <title>Complete and draft genome sequences of new strains and members of some known species of the genus Rathayibacter isolated from plants.</title>
        <authorList>
            <person name="Tarlachkov S.V."/>
            <person name="Starodumova I.P."/>
            <person name="Dorofeeva L.V."/>
            <person name="Prisyazhnaya N.V."/>
            <person name="Leyn S."/>
            <person name="Zlamal J."/>
            <person name="Elan M."/>
            <person name="Osterman A.L."/>
            <person name="Nadler S."/>
            <person name="Subbotin S.A."/>
            <person name="Evtushenko L.I."/>
        </authorList>
    </citation>
    <scope>NUCLEOTIDE SEQUENCE [LARGE SCALE GENOMIC DNA]</scope>
    <source>
        <strain evidence="6">VKM Ac-2761</strain>
    </source>
</reference>
<keyword evidence="5" id="KW-1185">Reference proteome</keyword>
<dbReference type="AlphaFoldDB" id="A0A166H5V2"/>
<feature type="transmembrane region" description="Helical" evidence="1">
    <location>
        <begin position="73"/>
        <end position="101"/>
    </location>
</feature>
<protein>
    <submittedName>
        <fullName evidence="4">DUF2510 domain-containing protein</fullName>
    </submittedName>
</protein>
<dbReference type="OrthoDB" id="5244233at2"/>
<reference evidence="3 5" key="1">
    <citation type="submission" date="2015-08" db="EMBL/GenBank/DDBJ databases">
        <title>Draft Genome Sequence of Rathayibacter sp. Strain VKM Ac-2596 Isolated from Leaf Gall Induced by Plant-Parasitic Nematodes.</title>
        <authorList>
            <person name="Vasilenko O.V."/>
            <person name="Starodumova I.P."/>
            <person name="Tarlachkov S.V."/>
            <person name="Dorofeeva L.V."/>
            <person name="Evtushenko L.I."/>
        </authorList>
    </citation>
    <scope>NUCLEOTIDE SEQUENCE [LARGE SCALE GENOMIC DNA]</scope>
    <source>
        <strain evidence="3 5">VKM Ac-2596</strain>
    </source>
</reference>
<gene>
    <name evidence="3" type="ORF">ACH61_02899</name>
    <name evidence="4" type="ORF">GSU10_06655</name>
</gene>
<evidence type="ECO:0000313" key="5">
    <source>
        <dbReference type="Proteomes" id="UP000076717"/>
    </source>
</evidence>
<feature type="domain" description="DUF2510" evidence="2">
    <location>
        <begin position="11"/>
        <end position="43"/>
    </location>
</feature>
<organism evidence="3 5">
    <name type="scientific">Rathayibacter tanaceti</name>
    <dbReference type="NCBI Taxonomy" id="1671680"/>
    <lineage>
        <taxon>Bacteria</taxon>
        <taxon>Bacillati</taxon>
        <taxon>Actinomycetota</taxon>
        <taxon>Actinomycetes</taxon>
        <taxon>Micrococcales</taxon>
        <taxon>Microbacteriaceae</taxon>
        <taxon>Rathayibacter</taxon>
    </lineage>
</organism>
<proteinExistence type="predicted"/>
<evidence type="ECO:0000313" key="6">
    <source>
        <dbReference type="Proteomes" id="UP000465031"/>
    </source>
</evidence>
<dbReference type="InterPro" id="IPR018929">
    <property type="entry name" value="DUF2510"/>
</dbReference>
<dbReference type="PATRIC" id="fig|1671680.3.peg.3114"/>
<evidence type="ECO:0000259" key="2">
    <source>
        <dbReference type="Pfam" id="PF10708"/>
    </source>
</evidence>
<keyword evidence="1" id="KW-1133">Transmembrane helix</keyword>
<dbReference type="RefSeq" id="WP_068213020.1">
    <property type="nucleotide sequence ID" value="NZ_CP047186.1"/>
</dbReference>
<keyword evidence="1" id="KW-0472">Membrane</keyword>
<name>A0A166H5V2_9MICO</name>
<evidence type="ECO:0000256" key="1">
    <source>
        <dbReference type="SAM" id="Phobius"/>
    </source>
</evidence>
<dbReference type="Pfam" id="PF10708">
    <property type="entry name" value="DUF2510"/>
    <property type="match status" value="1"/>
</dbReference>
<dbReference type="Proteomes" id="UP000076717">
    <property type="component" value="Unassembled WGS sequence"/>
</dbReference>
<reference evidence="4" key="3">
    <citation type="submission" date="2019-12" db="EMBL/GenBank/DDBJ databases">
        <title>Complete and Draft Genome Sequences of New Strains and Members of Some Known Species of the Genus Rathayibacter isolated from Plants.</title>
        <authorList>
            <person name="Tarlachkov S.V."/>
            <person name="Starodumova I.P."/>
            <person name="Dorofeeva L.V."/>
            <person name="Prisyazhnaya N.V."/>
            <person name="Leyn S.A."/>
            <person name="Zlamal J.E."/>
            <person name="Elane M.L."/>
            <person name="Osterman A.L."/>
            <person name="Nadler S.A."/>
            <person name="Subbotin S.A."/>
            <person name="Evtushenko L.I."/>
        </authorList>
    </citation>
    <scope>NUCLEOTIDE SEQUENCE</scope>
    <source>
        <strain evidence="4">VKM Ac-2761</strain>
    </source>
</reference>
<dbReference type="Proteomes" id="UP000465031">
    <property type="component" value="Chromosome"/>
</dbReference>
<dbReference type="KEGG" id="rte:GSU10_06655"/>
<keyword evidence="1" id="KW-0812">Transmembrane</keyword>